<protein>
    <submittedName>
        <fullName evidence="3">Uncharacterized protein</fullName>
    </submittedName>
</protein>
<keyword evidence="2" id="KW-0472">Membrane</keyword>
<proteinExistence type="predicted"/>
<dbReference type="OrthoDB" id="3357029at2759"/>
<keyword evidence="2" id="KW-1133">Transmembrane helix</keyword>
<name>A0A8H6XHG7_9AGAR</name>
<feature type="transmembrane region" description="Helical" evidence="2">
    <location>
        <begin position="640"/>
        <end position="664"/>
    </location>
</feature>
<sequence>MFAIAGPLPESQICLDTASGSKSTDSGHQSPLQPTHSPLGAESAEFDPYTEYALASEGSETTTVTFPSTDDCKNPILTGETEIAASPRLGPSRRFNFSILIPALATSLLSGGVASALLGWLLSRRVVSAGNDAFRNALVADEGRTTNSSNGVLAQVFGSGSGSSDDDVGTTMYGLALSSLATHLISLTVPFLMSGFAYLLASIWIQTQRRGRVGSLPTPTQYGHLVSLCSSISLGSVYDTAKYLSHRRRRPAASTTLLAAFFTTLITLVMVYTLSLSDLWLHTTANTFSYEFTTPIAPSLLPSAGSTVNKTLCSGPSPFLLNGDTYSNCQHFQKSIAGPDMYWGDAALVSEGAAVLGNTSVLSQVQMIGNLATLLPKTLPSGVRNVMFNTFAMEASCAPVTDCQYFVSDPNSMINTTYFLLCPSFTPPFAIQETQGAISMLNQFNATTNVLIFETGTSDFPASSVGPQGDSRVAGYALNSGLNPAGVLAALFYEEGQVDFAVPADQPGWYGVGDAPIFFSFYISRCVLDVWDVTVSYSAPSDGGAPSFTIASPAARSDFNTTSALLGALDSAYSGILATQLTTTLRGSLNVTAETFSAILAGNTTQGILAYAAPLTERTTSIAGEAVHSATVSRYPLAPLGMVLTLTYGYALLVLGVGVVGFCLPSRVLINPSVRDSDDEKPRTIRELGLVHLRLTSAWASIADRFDEERSSAILTSDSTSTLTEGGREERLGAGFVGAPAVQLSGQSQRWNKRKFRVDLVENLEDE</sequence>
<feature type="transmembrane region" description="Helical" evidence="2">
    <location>
        <begin position="180"/>
        <end position="205"/>
    </location>
</feature>
<gene>
    <name evidence="3" type="ORF">MSAN_02056600</name>
</gene>
<dbReference type="Proteomes" id="UP000623467">
    <property type="component" value="Unassembled WGS sequence"/>
</dbReference>
<dbReference type="EMBL" id="JACAZH010000027">
    <property type="protein sequence ID" value="KAF7341595.1"/>
    <property type="molecule type" value="Genomic_DNA"/>
</dbReference>
<feature type="transmembrane region" description="Helical" evidence="2">
    <location>
        <begin position="97"/>
        <end position="122"/>
    </location>
</feature>
<feature type="region of interest" description="Disordered" evidence="1">
    <location>
        <begin position="14"/>
        <end position="43"/>
    </location>
</feature>
<keyword evidence="2" id="KW-0812">Transmembrane</keyword>
<reference evidence="3" key="1">
    <citation type="submission" date="2020-05" db="EMBL/GenBank/DDBJ databases">
        <title>Mycena genomes resolve the evolution of fungal bioluminescence.</title>
        <authorList>
            <person name="Tsai I.J."/>
        </authorList>
    </citation>
    <scope>NUCLEOTIDE SEQUENCE</scope>
    <source>
        <strain evidence="3">160909Yilan</strain>
    </source>
</reference>
<evidence type="ECO:0000256" key="1">
    <source>
        <dbReference type="SAM" id="MobiDB-lite"/>
    </source>
</evidence>
<comment type="caution">
    <text evidence="3">The sequence shown here is derived from an EMBL/GenBank/DDBJ whole genome shotgun (WGS) entry which is preliminary data.</text>
</comment>
<accession>A0A8H6XHG7</accession>
<organism evidence="3 4">
    <name type="scientific">Mycena sanguinolenta</name>
    <dbReference type="NCBI Taxonomy" id="230812"/>
    <lineage>
        <taxon>Eukaryota</taxon>
        <taxon>Fungi</taxon>
        <taxon>Dikarya</taxon>
        <taxon>Basidiomycota</taxon>
        <taxon>Agaricomycotina</taxon>
        <taxon>Agaricomycetes</taxon>
        <taxon>Agaricomycetidae</taxon>
        <taxon>Agaricales</taxon>
        <taxon>Marasmiineae</taxon>
        <taxon>Mycenaceae</taxon>
        <taxon>Mycena</taxon>
    </lineage>
</organism>
<keyword evidence="4" id="KW-1185">Reference proteome</keyword>
<evidence type="ECO:0000313" key="3">
    <source>
        <dbReference type="EMBL" id="KAF7341595.1"/>
    </source>
</evidence>
<feature type="compositionally biased region" description="Polar residues" evidence="1">
    <location>
        <begin position="18"/>
        <end position="36"/>
    </location>
</feature>
<evidence type="ECO:0000256" key="2">
    <source>
        <dbReference type="SAM" id="Phobius"/>
    </source>
</evidence>
<dbReference type="AlphaFoldDB" id="A0A8H6XHG7"/>
<feature type="transmembrane region" description="Helical" evidence="2">
    <location>
        <begin position="252"/>
        <end position="274"/>
    </location>
</feature>
<evidence type="ECO:0000313" key="4">
    <source>
        <dbReference type="Proteomes" id="UP000623467"/>
    </source>
</evidence>